<evidence type="ECO:0000259" key="3">
    <source>
        <dbReference type="Pfam" id="PF00912"/>
    </source>
</evidence>
<dbReference type="RefSeq" id="WP_103357265.1">
    <property type="nucleotide sequence ID" value="NZ_PPRF01000013.1"/>
</dbReference>
<protein>
    <submittedName>
        <fullName evidence="4">Transglycosylase</fullName>
    </submittedName>
</protein>
<evidence type="ECO:0000256" key="2">
    <source>
        <dbReference type="SAM" id="Phobius"/>
    </source>
</evidence>
<dbReference type="PANTHER" id="PTHR32282:SF33">
    <property type="entry name" value="PEPTIDOGLYCAN GLYCOSYLTRANSFERASE"/>
    <property type="match status" value="1"/>
</dbReference>
<dbReference type="PANTHER" id="PTHR32282">
    <property type="entry name" value="BINDING PROTEIN TRANSPEPTIDASE, PUTATIVE-RELATED"/>
    <property type="match status" value="1"/>
</dbReference>
<comment type="caution">
    <text evidence="4">The sequence shown here is derived from an EMBL/GenBank/DDBJ whole genome shotgun (WGS) entry which is preliminary data.</text>
</comment>
<dbReference type="Proteomes" id="UP000242752">
    <property type="component" value="Unassembled WGS sequence"/>
</dbReference>
<proteinExistence type="predicted"/>
<sequence length="298" mass="34082">MKESGESYEQTYTWFTRFDTFCVRIKRIFFTCVIGLICALLLFVSIILIYFTNIVYKSHELDDTALVQKVTTLPELQAATSPNTDFIALYDAPEPVLIAGPSEVSPYVVKALIAAEDDQFYLHNGVLPKAVVRAIYQDIFQHQFATGGSTITQQLIKNQILSNERTYNRKAKEIMYAMRIEKLMTKDEIIFTYLNRVPFGLDTNGQHITGITSAAYGIFGKAPSELNIAESAYITGLLQSPYYYTPFDQHGQLRPKSEMAPSINRQRYVLKRMLIEQMITHKEYEEALTYNIPQHLNP</sequence>
<dbReference type="Pfam" id="PF00912">
    <property type="entry name" value="Transgly"/>
    <property type="match status" value="1"/>
</dbReference>
<keyword evidence="2" id="KW-1133">Transmembrane helix</keyword>
<dbReference type="InterPro" id="IPR001264">
    <property type="entry name" value="Glyco_trans_51"/>
</dbReference>
<dbReference type="Gene3D" id="1.10.3810.10">
    <property type="entry name" value="Biosynthetic peptidoglycan transglycosylase-like"/>
    <property type="match status" value="1"/>
</dbReference>
<keyword evidence="2" id="KW-0812">Transmembrane</keyword>
<feature type="domain" description="Glycosyl transferase family 51" evidence="3">
    <location>
        <begin position="101"/>
        <end position="273"/>
    </location>
</feature>
<accession>A0A2K3YVW8</accession>
<feature type="transmembrane region" description="Helical" evidence="2">
    <location>
        <begin position="28"/>
        <end position="51"/>
    </location>
</feature>
<dbReference type="SUPFAM" id="SSF53955">
    <property type="entry name" value="Lysozyme-like"/>
    <property type="match status" value="1"/>
</dbReference>
<dbReference type="OrthoDB" id="9766909at2"/>
<organism evidence="4 5">
    <name type="scientific">Staphylococcus rostri</name>
    <dbReference type="NCBI Taxonomy" id="522262"/>
    <lineage>
        <taxon>Bacteria</taxon>
        <taxon>Bacillati</taxon>
        <taxon>Bacillota</taxon>
        <taxon>Bacilli</taxon>
        <taxon>Bacillales</taxon>
        <taxon>Staphylococcaceae</taxon>
        <taxon>Staphylococcus</taxon>
    </lineage>
</organism>
<gene>
    <name evidence="4" type="ORF">CD122_01545</name>
</gene>
<reference evidence="4 5" key="1">
    <citation type="submission" date="2017-08" db="EMBL/GenBank/DDBJ databases">
        <title>Draft genome sequences of 64 type strains of genus Staph aureus.</title>
        <authorList>
            <person name="Cole K."/>
            <person name="Golubchik T."/>
            <person name="Russell J."/>
            <person name="Foster D."/>
            <person name="Llewelyn M."/>
            <person name="Wilson D."/>
            <person name="Crook D."/>
            <person name="Paul J."/>
        </authorList>
    </citation>
    <scope>NUCLEOTIDE SEQUENCE [LARGE SCALE GENOMIC DNA]</scope>
    <source>
        <strain evidence="4 5">DSM 21968</strain>
    </source>
</reference>
<evidence type="ECO:0000313" key="4">
    <source>
        <dbReference type="EMBL" id="PNZ29750.1"/>
    </source>
</evidence>
<dbReference type="AlphaFoldDB" id="A0A2K3YVW8"/>
<dbReference type="EMBL" id="PPRF01000013">
    <property type="protein sequence ID" value="PNZ29750.1"/>
    <property type="molecule type" value="Genomic_DNA"/>
</dbReference>
<dbReference type="InterPro" id="IPR036950">
    <property type="entry name" value="PBP_transglycosylase"/>
</dbReference>
<name>A0A2K3YVW8_9STAP</name>
<evidence type="ECO:0000313" key="5">
    <source>
        <dbReference type="Proteomes" id="UP000242752"/>
    </source>
</evidence>
<keyword evidence="1" id="KW-0808">Transferase</keyword>
<dbReference type="InterPro" id="IPR023346">
    <property type="entry name" value="Lysozyme-like_dom_sf"/>
</dbReference>
<dbReference type="GO" id="GO:0008955">
    <property type="term" value="F:peptidoglycan glycosyltransferase activity"/>
    <property type="evidence" value="ECO:0007669"/>
    <property type="project" value="TreeGrafter"/>
</dbReference>
<keyword evidence="5" id="KW-1185">Reference proteome</keyword>
<dbReference type="InterPro" id="IPR050396">
    <property type="entry name" value="Glycosyltr_51/Transpeptidase"/>
</dbReference>
<keyword evidence="2" id="KW-0472">Membrane</keyword>
<evidence type="ECO:0000256" key="1">
    <source>
        <dbReference type="ARBA" id="ARBA00022679"/>
    </source>
</evidence>